<keyword evidence="7" id="KW-1133">Transmembrane helix</keyword>
<evidence type="ECO:0000259" key="8">
    <source>
        <dbReference type="PROSITE" id="PS50049"/>
    </source>
</evidence>
<evidence type="ECO:0000313" key="10">
    <source>
        <dbReference type="Proteomes" id="UP000749559"/>
    </source>
</evidence>
<accession>A0A8J1UBB2</accession>
<dbReference type="OrthoDB" id="9936525at2759"/>
<keyword evidence="4 7" id="KW-0472">Membrane</keyword>
<dbReference type="InterPro" id="IPR008983">
    <property type="entry name" value="Tumour_necrosis_fac-like_dom"/>
</dbReference>
<dbReference type="PROSITE" id="PS50049">
    <property type="entry name" value="THD_2"/>
    <property type="match status" value="1"/>
</dbReference>
<dbReference type="PANTHER" id="PTHR11471:SF13">
    <property type="entry name" value="TNF FAMILY PROFILE DOMAIN-CONTAINING PROTEIN"/>
    <property type="match status" value="1"/>
</dbReference>
<feature type="compositionally biased region" description="Acidic residues" evidence="6">
    <location>
        <begin position="120"/>
        <end position="137"/>
    </location>
</feature>
<dbReference type="InterPro" id="IPR006052">
    <property type="entry name" value="TNF_dom"/>
</dbReference>
<feature type="compositionally biased region" description="Basic residues" evidence="6">
    <location>
        <begin position="143"/>
        <end position="171"/>
    </location>
</feature>
<dbReference type="GO" id="GO:0016020">
    <property type="term" value="C:membrane"/>
    <property type="evidence" value="ECO:0007669"/>
    <property type="project" value="UniProtKB-SubCell"/>
</dbReference>
<evidence type="ECO:0000256" key="6">
    <source>
        <dbReference type="SAM" id="MobiDB-lite"/>
    </source>
</evidence>
<keyword evidence="10" id="KW-1185">Reference proteome</keyword>
<keyword evidence="3" id="KW-0202">Cytokine</keyword>
<keyword evidence="5" id="KW-0175">Coiled coil</keyword>
<evidence type="ECO:0000256" key="3">
    <source>
        <dbReference type="ARBA" id="ARBA00022514"/>
    </source>
</evidence>
<dbReference type="PANTHER" id="PTHR11471">
    <property type="entry name" value="TUMOR NECROSIS FACTOR FAMILY MEMBER"/>
    <property type="match status" value="1"/>
</dbReference>
<name>A0A8J1UBB2_OWEFU</name>
<sequence>MTSFDERCKPIEEVRIEIPTKRYYSRRRAGVLKRNVILVVLILQGFSIAGLLISVTTLYQREAKQGVQKALETSEHGENVLNFGDGTQGRKELTKDVLVKNGLAEMVNAINDKSARMYENDEDDGDGELDAEIESEDAEHTLVRNKRRAKRKGPRGRGRKPKGRKRKKQRCHTNTQPPLKIITKRETVEENPLIENLETNTQPNVTANQSENNTIEELQEKINALIAKIDTMNSIVNGRIDIIRRTIINGEKNAHTYCHLKTYCKKPPLPEIMQPGKYFRWNKACSECEMEVKETPGTFVTVSEDGIYFVYSQTAAYGNSENSGTEHGIGHDTVRIANGLDPDDNATTLMSSVSTQVHGGRKFGGKYPQDTNYQGGVFELAHGDQIGVRPFSTYRRYKLNGDKTYFGLILLRPLKTNLPPDIGFHRDDNSTQIQDRHRHHRKADRRTPRN</sequence>
<evidence type="ECO:0000256" key="7">
    <source>
        <dbReference type="SAM" id="Phobius"/>
    </source>
</evidence>
<organism evidence="9 10">
    <name type="scientific">Owenia fusiformis</name>
    <name type="common">Polychaete worm</name>
    <dbReference type="NCBI Taxonomy" id="6347"/>
    <lineage>
        <taxon>Eukaryota</taxon>
        <taxon>Metazoa</taxon>
        <taxon>Spiralia</taxon>
        <taxon>Lophotrochozoa</taxon>
        <taxon>Annelida</taxon>
        <taxon>Polychaeta</taxon>
        <taxon>Sedentaria</taxon>
        <taxon>Canalipalpata</taxon>
        <taxon>Sabellida</taxon>
        <taxon>Oweniida</taxon>
        <taxon>Oweniidae</taxon>
        <taxon>Owenia</taxon>
    </lineage>
</organism>
<dbReference type="Proteomes" id="UP000749559">
    <property type="component" value="Unassembled WGS sequence"/>
</dbReference>
<comment type="similarity">
    <text evidence="2">Belongs to the tumor necrosis factor family.</text>
</comment>
<dbReference type="GO" id="GO:0005125">
    <property type="term" value="F:cytokine activity"/>
    <property type="evidence" value="ECO:0007669"/>
    <property type="project" value="UniProtKB-KW"/>
</dbReference>
<evidence type="ECO:0000256" key="1">
    <source>
        <dbReference type="ARBA" id="ARBA00004370"/>
    </source>
</evidence>
<dbReference type="GO" id="GO:0005164">
    <property type="term" value="F:tumor necrosis factor receptor binding"/>
    <property type="evidence" value="ECO:0007669"/>
    <property type="project" value="InterPro"/>
</dbReference>
<comment type="subcellular location">
    <subcellularLocation>
        <location evidence="1">Membrane</location>
    </subcellularLocation>
</comment>
<dbReference type="SUPFAM" id="SSF49842">
    <property type="entry name" value="TNF-like"/>
    <property type="match status" value="1"/>
</dbReference>
<evidence type="ECO:0000256" key="2">
    <source>
        <dbReference type="ARBA" id="ARBA00008670"/>
    </source>
</evidence>
<dbReference type="Pfam" id="PF00229">
    <property type="entry name" value="TNF"/>
    <property type="match status" value="1"/>
</dbReference>
<proteinExistence type="inferred from homology"/>
<feature type="transmembrane region" description="Helical" evidence="7">
    <location>
        <begin position="36"/>
        <end position="59"/>
    </location>
</feature>
<dbReference type="AlphaFoldDB" id="A0A8J1UBB2"/>
<evidence type="ECO:0000256" key="5">
    <source>
        <dbReference type="SAM" id="Coils"/>
    </source>
</evidence>
<dbReference type="GO" id="GO:0005615">
    <property type="term" value="C:extracellular space"/>
    <property type="evidence" value="ECO:0007669"/>
    <property type="project" value="UniProtKB-KW"/>
</dbReference>
<reference evidence="9" key="1">
    <citation type="submission" date="2022-03" db="EMBL/GenBank/DDBJ databases">
        <authorList>
            <person name="Martin C."/>
        </authorList>
    </citation>
    <scope>NUCLEOTIDE SEQUENCE</scope>
</reference>
<evidence type="ECO:0000313" key="9">
    <source>
        <dbReference type="EMBL" id="CAH1781079.1"/>
    </source>
</evidence>
<feature type="coiled-coil region" evidence="5">
    <location>
        <begin position="208"/>
        <end position="235"/>
    </location>
</feature>
<protein>
    <recommendedName>
        <fullName evidence="8">THD domain-containing protein</fullName>
    </recommendedName>
</protein>
<dbReference type="GO" id="GO:0006955">
    <property type="term" value="P:immune response"/>
    <property type="evidence" value="ECO:0007669"/>
    <property type="project" value="InterPro"/>
</dbReference>
<feature type="region of interest" description="Disordered" evidence="6">
    <location>
        <begin position="422"/>
        <end position="450"/>
    </location>
</feature>
<feature type="region of interest" description="Disordered" evidence="6">
    <location>
        <begin position="115"/>
        <end position="177"/>
    </location>
</feature>
<dbReference type="EMBL" id="CAIIXF020000004">
    <property type="protein sequence ID" value="CAH1781079.1"/>
    <property type="molecule type" value="Genomic_DNA"/>
</dbReference>
<feature type="domain" description="THD" evidence="8">
    <location>
        <begin position="252"/>
        <end position="411"/>
    </location>
</feature>
<comment type="caution">
    <text evidence="9">The sequence shown here is derived from an EMBL/GenBank/DDBJ whole genome shotgun (WGS) entry which is preliminary data.</text>
</comment>
<dbReference type="Gene3D" id="2.60.120.40">
    <property type="match status" value="1"/>
</dbReference>
<keyword evidence="7" id="KW-0812">Transmembrane</keyword>
<gene>
    <name evidence="9" type="ORF">OFUS_LOCUS7697</name>
</gene>
<evidence type="ECO:0000256" key="4">
    <source>
        <dbReference type="ARBA" id="ARBA00023136"/>
    </source>
</evidence>